<feature type="compositionally biased region" description="Acidic residues" evidence="1">
    <location>
        <begin position="658"/>
        <end position="670"/>
    </location>
</feature>
<accession>A0A9P8IG52</accession>
<comment type="caution">
    <text evidence="2">The sequence shown here is derived from an EMBL/GenBank/DDBJ whole genome shotgun (WGS) entry which is preliminary data.</text>
</comment>
<feature type="compositionally biased region" description="Basic and acidic residues" evidence="1">
    <location>
        <begin position="863"/>
        <end position="873"/>
    </location>
</feature>
<protein>
    <submittedName>
        <fullName evidence="2">Uncharacterized protein</fullName>
    </submittedName>
</protein>
<feature type="compositionally biased region" description="Polar residues" evidence="1">
    <location>
        <begin position="563"/>
        <end position="573"/>
    </location>
</feature>
<evidence type="ECO:0000313" key="2">
    <source>
        <dbReference type="EMBL" id="KAH0547840.1"/>
    </source>
</evidence>
<feature type="compositionally biased region" description="Low complexity" evidence="1">
    <location>
        <begin position="135"/>
        <end position="146"/>
    </location>
</feature>
<dbReference type="EMBL" id="JAGHQL010000001">
    <property type="protein sequence ID" value="KAH0547840.1"/>
    <property type="molecule type" value="Genomic_DNA"/>
</dbReference>
<feature type="compositionally biased region" description="Low complexity" evidence="1">
    <location>
        <begin position="620"/>
        <end position="634"/>
    </location>
</feature>
<sequence>MTTLEALPSSYPQNILLEDQMELSPGPGMGDDIDIDLDLDAPPPNDQGGDYIIEDAGSETAAEHMDPSVELGNDDVMRDEDLSFTDVQEQEVEIPDEELFDAHDPILTDDPSNQQQHQSGEYSPNAAAFGEDGGSRSSRLTTSGDLIATSGEQQEINFAEDNTYTSENSKNLTIENEEPATSPQNIKAPPVAEQRSALEPHGPLELDNGNQTLEQVVPLDERPALDVPATSSNSNVGDDALTDTYEEEVPNEPKDSQSGAAHIHPVVVIYEGSEISLFPPFKDDTSDTFFLPDESLARANICDLFDAIRSVLAGSISEGDELNVAVGGLGLELSEDSIHTRTTTLSQIVGLYVRLSLQDGVDEPDPLYMTLTTKVRFSKRLNDISSAAAEGKGISQVPFWHGEGQDYSGFPAGNAFYSEDTDHHPGWGTDYPFPQDLQSPAKNPNDPDVTGPVRARDSLAPLPTATDTDPEGPRELSSAIYPGTQGALSSAEDSTGANNDEDNEILISSAKIDNESLLGGGHSHADTEHEADAQETASHPAEDELRDDDLIDYDDDDDDGAGQYTSTGSSTLQSDDRRTSNGTLECFILPECSFPAACFCADCIIRLEAEYAAINAAASRRSSASKLSRESSGAALKGDTHHENEDEGDLGQPGVSGYEEDYELYNDESNYDGSQQYGDEAEYTQSEVYEELEQYDESTGLNEYAGFQGSTENDYAINGPEEWNSSSWHPEGQEVASENPEEYYQQENVPGDSSETAHPEDNRYVSEHSNLDLHFDEEAEEHPVHDSQTQDPNRVNGPRHAAPGLSVPADANGKHRLGETEQPVGVEEDEPLYDDDDDVFSDALYGGDESAKTSDDDQTTSLAHRDSAKRTIDEIDDGSVLEGGVQGQ</sequence>
<dbReference type="Pfam" id="PF10336">
    <property type="entry name" value="DUF2420"/>
    <property type="match status" value="1"/>
</dbReference>
<dbReference type="InterPro" id="IPR018822">
    <property type="entry name" value="UPF0646"/>
</dbReference>
<feature type="region of interest" description="Disordered" evidence="1">
    <location>
        <begin position="516"/>
        <end position="578"/>
    </location>
</feature>
<feature type="region of interest" description="Disordered" evidence="1">
    <location>
        <begin position="421"/>
        <end position="501"/>
    </location>
</feature>
<gene>
    <name evidence="2" type="ORF">FGG08_000098</name>
</gene>
<proteinExistence type="predicted"/>
<feature type="region of interest" description="Disordered" evidence="1">
    <location>
        <begin position="620"/>
        <end position="888"/>
    </location>
</feature>
<evidence type="ECO:0000313" key="3">
    <source>
        <dbReference type="Proteomes" id="UP000698800"/>
    </source>
</evidence>
<feature type="compositionally biased region" description="Polar residues" evidence="1">
    <location>
        <begin position="110"/>
        <end position="122"/>
    </location>
</feature>
<dbReference type="Proteomes" id="UP000698800">
    <property type="component" value="Unassembled WGS sequence"/>
</dbReference>
<feature type="compositionally biased region" description="Polar residues" evidence="1">
    <location>
        <begin position="671"/>
        <end position="687"/>
    </location>
</feature>
<evidence type="ECO:0000256" key="1">
    <source>
        <dbReference type="SAM" id="MobiDB-lite"/>
    </source>
</evidence>
<organism evidence="2 3">
    <name type="scientific">Glutinoglossum americanum</name>
    <dbReference type="NCBI Taxonomy" id="1670608"/>
    <lineage>
        <taxon>Eukaryota</taxon>
        <taxon>Fungi</taxon>
        <taxon>Dikarya</taxon>
        <taxon>Ascomycota</taxon>
        <taxon>Pezizomycotina</taxon>
        <taxon>Geoglossomycetes</taxon>
        <taxon>Geoglossales</taxon>
        <taxon>Geoglossaceae</taxon>
        <taxon>Glutinoglossum</taxon>
    </lineage>
</organism>
<feature type="compositionally biased region" description="Basic and acidic residues" evidence="1">
    <location>
        <begin position="755"/>
        <end position="785"/>
    </location>
</feature>
<keyword evidence="3" id="KW-1185">Reference proteome</keyword>
<feature type="compositionally biased region" description="Basic and acidic residues" evidence="1">
    <location>
        <begin position="523"/>
        <end position="532"/>
    </location>
</feature>
<feature type="compositionally biased region" description="Acidic residues" evidence="1">
    <location>
        <begin position="544"/>
        <end position="560"/>
    </location>
</feature>
<reference evidence="2" key="1">
    <citation type="submission" date="2021-03" db="EMBL/GenBank/DDBJ databases">
        <title>Comparative genomics and phylogenomic investigation of the class Geoglossomycetes provide insights into ecological specialization and systematics.</title>
        <authorList>
            <person name="Melie T."/>
            <person name="Pirro S."/>
            <person name="Miller A.N."/>
            <person name="Quandt A."/>
        </authorList>
    </citation>
    <scope>NUCLEOTIDE SEQUENCE</scope>
    <source>
        <strain evidence="2">GBOQ0MN5Z8</strain>
    </source>
</reference>
<feature type="region of interest" description="Disordered" evidence="1">
    <location>
        <begin position="19"/>
        <end position="187"/>
    </location>
</feature>
<feature type="compositionally biased region" description="Polar residues" evidence="1">
    <location>
        <begin position="745"/>
        <end position="754"/>
    </location>
</feature>
<dbReference type="OrthoDB" id="5339076at2759"/>
<dbReference type="AlphaFoldDB" id="A0A9P8IG52"/>
<feature type="compositionally biased region" description="Acidic residues" evidence="1">
    <location>
        <begin position="88"/>
        <end position="99"/>
    </location>
</feature>
<feature type="compositionally biased region" description="Polar residues" evidence="1">
    <location>
        <begin position="150"/>
        <end position="185"/>
    </location>
</feature>
<name>A0A9P8IG52_9PEZI</name>
<feature type="compositionally biased region" description="Acidic residues" evidence="1">
    <location>
        <begin position="826"/>
        <end position="840"/>
    </location>
</feature>
<feature type="compositionally biased region" description="Polar residues" evidence="1">
    <location>
        <begin position="486"/>
        <end position="498"/>
    </location>
</feature>